<sequence length="191" mass="21658">MVRHGETDWNALEVVQGQMDTPLNERGIEQAKECANQLVKTKYDVLITSPLQRAKQTANIINEKLQIPLIEMEAFVERYYGEAQGMTKRERQAKYPDKDYPNQETRGALRKRVMAGLNEIIENNQGKHILLVAHGAVINTILATISNGKIGSGKTKLINACISNITFNQVEWRIQDYNIVSHLSAYCERSE</sequence>
<gene>
    <name evidence="1" type="ORF">J2Z81_002351</name>
</gene>
<dbReference type="PANTHER" id="PTHR48100:SF59">
    <property type="entry name" value="ADENOSYLCOBALAMIN_ALPHA-RIBAZOLE PHOSPHATASE"/>
    <property type="match status" value="1"/>
</dbReference>
<dbReference type="EMBL" id="JAGIKX010000024">
    <property type="protein sequence ID" value="MBP2258368.1"/>
    <property type="molecule type" value="Genomic_DNA"/>
</dbReference>
<organism evidence="1 2">
    <name type="scientific">Virgibacillus alimentarius</name>
    <dbReference type="NCBI Taxonomy" id="698769"/>
    <lineage>
        <taxon>Bacteria</taxon>
        <taxon>Bacillati</taxon>
        <taxon>Bacillota</taxon>
        <taxon>Bacilli</taxon>
        <taxon>Bacillales</taxon>
        <taxon>Bacillaceae</taxon>
        <taxon>Virgibacillus</taxon>
    </lineage>
</organism>
<dbReference type="InterPro" id="IPR029033">
    <property type="entry name" value="His_PPase_superfam"/>
</dbReference>
<dbReference type="PROSITE" id="PS00175">
    <property type="entry name" value="PG_MUTASE"/>
    <property type="match status" value="1"/>
</dbReference>
<accession>A0ABS4SA37</accession>
<dbReference type="PANTHER" id="PTHR48100">
    <property type="entry name" value="BROAD-SPECIFICITY PHOSPHATASE YOR283W-RELATED"/>
    <property type="match status" value="1"/>
</dbReference>
<dbReference type="Gene3D" id="3.40.50.1240">
    <property type="entry name" value="Phosphoglycerate mutase-like"/>
    <property type="match status" value="1"/>
</dbReference>
<name>A0ABS4SA37_9BACI</name>
<comment type="caution">
    <text evidence="1">The sequence shown here is derived from an EMBL/GenBank/DDBJ whole genome shotgun (WGS) entry which is preliminary data.</text>
</comment>
<reference evidence="1 2" key="1">
    <citation type="submission" date="2021-03" db="EMBL/GenBank/DDBJ databases">
        <title>Genomic Encyclopedia of Type Strains, Phase IV (KMG-IV): sequencing the most valuable type-strain genomes for metagenomic binning, comparative biology and taxonomic classification.</title>
        <authorList>
            <person name="Goeker M."/>
        </authorList>
    </citation>
    <scope>NUCLEOTIDE SEQUENCE [LARGE SCALE GENOMIC DNA]</scope>
    <source>
        <strain evidence="1 2">DSM 25790</strain>
    </source>
</reference>
<evidence type="ECO:0000313" key="2">
    <source>
        <dbReference type="Proteomes" id="UP001519294"/>
    </source>
</evidence>
<dbReference type="InterPro" id="IPR050275">
    <property type="entry name" value="PGM_Phosphatase"/>
</dbReference>
<dbReference type="CDD" id="cd07067">
    <property type="entry name" value="HP_PGM_like"/>
    <property type="match status" value="1"/>
</dbReference>
<dbReference type="SMART" id="SM00855">
    <property type="entry name" value="PGAM"/>
    <property type="match status" value="1"/>
</dbReference>
<dbReference type="SUPFAM" id="SSF53254">
    <property type="entry name" value="Phosphoglycerate mutase-like"/>
    <property type="match status" value="1"/>
</dbReference>
<dbReference type="Proteomes" id="UP001519294">
    <property type="component" value="Unassembled WGS sequence"/>
</dbReference>
<protein>
    <submittedName>
        <fullName evidence="1">Phosphatase</fullName>
    </submittedName>
</protein>
<proteinExistence type="predicted"/>
<dbReference type="InterPro" id="IPR013078">
    <property type="entry name" value="His_Pase_superF_clade-1"/>
</dbReference>
<keyword evidence="2" id="KW-1185">Reference proteome</keyword>
<dbReference type="InterPro" id="IPR001345">
    <property type="entry name" value="PG/BPGM_mutase_AS"/>
</dbReference>
<evidence type="ECO:0000313" key="1">
    <source>
        <dbReference type="EMBL" id="MBP2258368.1"/>
    </source>
</evidence>
<dbReference type="Pfam" id="PF00300">
    <property type="entry name" value="His_Phos_1"/>
    <property type="match status" value="1"/>
</dbReference>